<comment type="caution">
    <text evidence="1">The sequence shown here is derived from an EMBL/GenBank/DDBJ whole genome shotgun (WGS) entry which is preliminary data.</text>
</comment>
<proteinExistence type="predicted"/>
<dbReference type="Proteomes" id="UP000216913">
    <property type="component" value="Unassembled WGS sequence"/>
</dbReference>
<dbReference type="RefSeq" id="WP_094804743.1">
    <property type="nucleotide sequence ID" value="NZ_NEVP01000017.1"/>
</dbReference>
<dbReference type="InterPro" id="IPR015946">
    <property type="entry name" value="KH_dom-like_a/b"/>
</dbReference>
<dbReference type="EMBL" id="NEVP01000017">
    <property type="protein sequence ID" value="OZI42814.1"/>
    <property type="molecule type" value="Genomic_DNA"/>
</dbReference>
<dbReference type="InterPro" id="IPR003718">
    <property type="entry name" value="OsmC/Ohr_fam"/>
</dbReference>
<dbReference type="InterPro" id="IPR052707">
    <property type="entry name" value="OsmC_Ohr_Peroxiredoxin"/>
</dbReference>
<sequence length="159" mass="17474">MAHEHRYRVDTIWTGNTGTGTSGYRDYARDYRLSAARRPDIAGSSDPAFRGDPTRWNPEDLLLASVSACHQLWYLHLCADAGIAVLAYEDAAESTMVEGDAQTGGHFTQFVLRPRVTVRPGDDLALAHRLHEAAHAQCFVANSLKTPVLCEPTITPAPR</sequence>
<evidence type="ECO:0000313" key="2">
    <source>
        <dbReference type="Proteomes" id="UP000216913"/>
    </source>
</evidence>
<protein>
    <submittedName>
        <fullName evidence="1">Peroxiredoxin</fullName>
    </submittedName>
</protein>
<dbReference type="PANTHER" id="PTHR42830">
    <property type="entry name" value="OSMOTICALLY INDUCIBLE FAMILY PROTEIN"/>
    <property type="match status" value="1"/>
</dbReference>
<evidence type="ECO:0000313" key="1">
    <source>
        <dbReference type="EMBL" id="OZI42814.1"/>
    </source>
</evidence>
<reference evidence="1 2" key="1">
    <citation type="submission" date="2017-05" db="EMBL/GenBank/DDBJ databases">
        <title>Complete and WGS of Bordetella genogroups.</title>
        <authorList>
            <person name="Spilker T."/>
            <person name="LiPuma J."/>
        </authorList>
    </citation>
    <scope>NUCLEOTIDE SEQUENCE [LARGE SCALE GENOMIC DNA]</scope>
    <source>
        <strain evidence="1 2">AU10456</strain>
    </source>
</reference>
<organism evidence="1 2">
    <name type="scientific">Bordetella genomosp. 5</name>
    <dbReference type="NCBI Taxonomy" id="1395608"/>
    <lineage>
        <taxon>Bacteria</taxon>
        <taxon>Pseudomonadati</taxon>
        <taxon>Pseudomonadota</taxon>
        <taxon>Betaproteobacteria</taxon>
        <taxon>Burkholderiales</taxon>
        <taxon>Alcaligenaceae</taxon>
        <taxon>Bordetella</taxon>
    </lineage>
</organism>
<keyword evidence="2" id="KW-1185">Reference proteome</keyword>
<dbReference type="PANTHER" id="PTHR42830:SF2">
    <property type="entry name" value="OSMC_OHR FAMILY PROTEIN"/>
    <property type="match status" value="1"/>
</dbReference>
<dbReference type="OrthoDB" id="9795405at2"/>
<name>A0A261SZL3_9BORD</name>
<dbReference type="InterPro" id="IPR036102">
    <property type="entry name" value="OsmC/Ohrsf"/>
</dbReference>
<dbReference type="Gene3D" id="3.30.300.20">
    <property type="match status" value="1"/>
</dbReference>
<accession>A0A261SZL3</accession>
<dbReference type="AlphaFoldDB" id="A0A261SZL3"/>
<dbReference type="SUPFAM" id="SSF82784">
    <property type="entry name" value="OsmC-like"/>
    <property type="match status" value="1"/>
</dbReference>
<dbReference type="Pfam" id="PF02566">
    <property type="entry name" value="OsmC"/>
    <property type="match status" value="1"/>
</dbReference>
<gene>
    <name evidence="1" type="ORF">CAL25_24270</name>
</gene>